<dbReference type="Proteomes" id="UP000790377">
    <property type="component" value="Unassembled WGS sequence"/>
</dbReference>
<reference evidence="1" key="1">
    <citation type="journal article" date="2021" name="New Phytol.">
        <title>Evolutionary innovations through gain and loss of genes in the ectomycorrhizal Boletales.</title>
        <authorList>
            <person name="Wu G."/>
            <person name="Miyauchi S."/>
            <person name="Morin E."/>
            <person name="Kuo A."/>
            <person name="Drula E."/>
            <person name="Varga T."/>
            <person name="Kohler A."/>
            <person name="Feng B."/>
            <person name="Cao Y."/>
            <person name="Lipzen A."/>
            <person name="Daum C."/>
            <person name="Hundley H."/>
            <person name="Pangilinan J."/>
            <person name="Johnson J."/>
            <person name="Barry K."/>
            <person name="LaButti K."/>
            <person name="Ng V."/>
            <person name="Ahrendt S."/>
            <person name="Min B."/>
            <person name="Choi I.G."/>
            <person name="Park H."/>
            <person name="Plett J.M."/>
            <person name="Magnuson J."/>
            <person name="Spatafora J.W."/>
            <person name="Nagy L.G."/>
            <person name="Henrissat B."/>
            <person name="Grigoriev I.V."/>
            <person name="Yang Z.L."/>
            <person name="Xu J."/>
            <person name="Martin F.M."/>
        </authorList>
    </citation>
    <scope>NUCLEOTIDE SEQUENCE</scope>
    <source>
        <strain evidence="1">ATCC 28755</strain>
    </source>
</reference>
<sequence length="623" mass="71177">MPEYRECLAHYLVAQSVFAAEKPHHNWQVHGIWVDGTEKERSAAPRGTPLRNGHVYSLSPNTTIKRGTNGAQTPVWPPKFQCPAKRKRDAPDPPSIEELELQDISYTGRTLVMDFRDLWLQVQYLTHTSVQFYTRSMWERSIAGVNKEVRGFKMGMAIEFDDYFLAFPSIDMVFQSQPVWSESSAALPTQLADVYEQRCTFIQRVVDWMSMRFHSQSKRDGLFTAVIRDANTVWGGVGVYTSSELAFLAGLSPFLRESEVFDSPSRTARLIEAFYMFAHKAHHDMWLALQFKHLDFSEGLTCLQRDLLRPCIQQGILAPTREQRMGYASWLKVYAKSRTSLPQRMAVLLDDYTRRLDELASSDENWVRNEVNLDDVFEPSYLRPALERADNLGHLVFGKEEWLSLGSGSDYKDPVTAYFNERGLLGSKTFLRQGHYTRPFLDVGELETRVLPKRLTYTYRASKVIWSLTPMFPDNLTHTLDKPKYVPIESVLKKDRDNMMFRYIVHNTVDVVVGPLEYCGNGHIVQGAGGKELLSICYADPQIGTYYAQKDYRGATRLKAQRDQPTKGHGKAKVGKRKGAMSLVEREKLEHAESLIITQPERTCGKENKALDGDGHVHPDDPN</sequence>
<organism evidence="1 2">
    <name type="scientific">Hygrophoropsis aurantiaca</name>
    <dbReference type="NCBI Taxonomy" id="72124"/>
    <lineage>
        <taxon>Eukaryota</taxon>
        <taxon>Fungi</taxon>
        <taxon>Dikarya</taxon>
        <taxon>Basidiomycota</taxon>
        <taxon>Agaricomycotina</taxon>
        <taxon>Agaricomycetes</taxon>
        <taxon>Agaricomycetidae</taxon>
        <taxon>Boletales</taxon>
        <taxon>Coniophorineae</taxon>
        <taxon>Hygrophoropsidaceae</taxon>
        <taxon>Hygrophoropsis</taxon>
    </lineage>
</organism>
<evidence type="ECO:0000313" key="2">
    <source>
        <dbReference type="Proteomes" id="UP000790377"/>
    </source>
</evidence>
<name>A0ACB8A1B1_9AGAM</name>
<gene>
    <name evidence="1" type="ORF">BJ138DRAFT_1104858</name>
</gene>
<keyword evidence="2" id="KW-1185">Reference proteome</keyword>
<proteinExistence type="predicted"/>
<protein>
    <submittedName>
        <fullName evidence="1">Uncharacterized protein</fullName>
    </submittedName>
</protein>
<accession>A0ACB8A1B1</accession>
<evidence type="ECO:0000313" key="1">
    <source>
        <dbReference type="EMBL" id="KAH7906784.1"/>
    </source>
</evidence>
<dbReference type="EMBL" id="MU267976">
    <property type="protein sequence ID" value="KAH7906784.1"/>
    <property type="molecule type" value="Genomic_DNA"/>
</dbReference>
<comment type="caution">
    <text evidence="1">The sequence shown here is derived from an EMBL/GenBank/DDBJ whole genome shotgun (WGS) entry which is preliminary data.</text>
</comment>